<evidence type="ECO:0000256" key="4">
    <source>
        <dbReference type="ARBA" id="ARBA00023242"/>
    </source>
</evidence>
<dbReference type="GO" id="GO:0000785">
    <property type="term" value="C:chromatin"/>
    <property type="evidence" value="ECO:0007669"/>
    <property type="project" value="InterPro"/>
</dbReference>
<feature type="compositionally biased region" description="Low complexity" evidence="5">
    <location>
        <begin position="30"/>
        <end position="47"/>
    </location>
</feature>
<dbReference type="Pfam" id="PF01101">
    <property type="entry name" value="HMG14_17"/>
    <property type="match status" value="1"/>
</dbReference>
<keyword evidence="7" id="KW-1185">Reference proteome</keyword>
<dbReference type="Proteomes" id="UP000052978">
    <property type="component" value="Unassembled WGS sequence"/>
</dbReference>
<sequence>MPKRKAKADAKGDRVKGKEEPQRKSARLSAKPAAAAKPGPGPKQAPAKKGEKPPKGRKGKADVGKDGNSPSRAREAAAAQSQRAEGTGDAQ</sequence>
<comment type="subcellular location">
    <subcellularLocation>
        <location evidence="1">Nucleus</location>
    </subcellularLocation>
</comment>
<dbReference type="AlphaFoldDB" id="S7MN99"/>
<dbReference type="KEGG" id="myb:102240603"/>
<proteinExistence type="inferred from homology"/>
<name>S7MN99_MYOBR</name>
<evidence type="ECO:0000256" key="2">
    <source>
        <dbReference type="ARBA" id="ARBA00007696"/>
    </source>
</evidence>
<dbReference type="GO" id="GO:0005634">
    <property type="term" value="C:nucleus"/>
    <property type="evidence" value="ECO:0007669"/>
    <property type="project" value="UniProtKB-SubCell"/>
</dbReference>
<keyword evidence="3" id="KW-0238">DNA-binding</keyword>
<keyword evidence="4" id="KW-0539">Nucleus</keyword>
<evidence type="ECO:0000313" key="7">
    <source>
        <dbReference type="Proteomes" id="UP000052978"/>
    </source>
</evidence>
<dbReference type="InterPro" id="IPR000079">
    <property type="entry name" value="HMGN_fam"/>
</dbReference>
<dbReference type="GO" id="GO:0031492">
    <property type="term" value="F:nucleosomal DNA binding"/>
    <property type="evidence" value="ECO:0007669"/>
    <property type="project" value="InterPro"/>
</dbReference>
<feature type="region of interest" description="Disordered" evidence="5">
    <location>
        <begin position="1"/>
        <end position="91"/>
    </location>
</feature>
<dbReference type="PANTHER" id="PTHR23087:SF31">
    <property type="entry name" value="HIGH MOBILITY GROUP NUCLEOSOME-BINDING DOMAIN-CONTAINING PROTEIN 4"/>
    <property type="match status" value="1"/>
</dbReference>
<evidence type="ECO:0000256" key="5">
    <source>
        <dbReference type="SAM" id="MobiDB-lite"/>
    </source>
</evidence>
<accession>S7MN99</accession>
<dbReference type="PANTHER" id="PTHR23087">
    <property type="entry name" value="NONHISTONE CHROMOSOMAL PROTEIN HMG"/>
    <property type="match status" value="1"/>
</dbReference>
<dbReference type="GO" id="GO:0006325">
    <property type="term" value="P:chromatin organization"/>
    <property type="evidence" value="ECO:0007669"/>
    <property type="project" value="TreeGrafter"/>
</dbReference>
<dbReference type="PRINTS" id="PR00925">
    <property type="entry name" value="NONHISHMG17"/>
</dbReference>
<gene>
    <name evidence="6" type="ORF">D623_10001536</name>
</gene>
<feature type="compositionally biased region" description="Basic and acidic residues" evidence="5">
    <location>
        <begin position="7"/>
        <end position="23"/>
    </location>
</feature>
<organism evidence="6 7">
    <name type="scientific">Myotis brandtii</name>
    <name type="common">Brandt's bat</name>
    <dbReference type="NCBI Taxonomy" id="109478"/>
    <lineage>
        <taxon>Eukaryota</taxon>
        <taxon>Metazoa</taxon>
        <taxon>Chordata</taxon>
        <taxon>Craniata</taxon>
        <taxon>Vertebrata</taxon>
        <taxon>Euteleostomi</taxon>
        <taxon>Mammalia</taxon>
        <taxon>Eutheria</taxon>
        <taxon>Laurasiatheria</taxon>
        <taxon>Chiroptera</taxon>
        <taxon>Yangochiroptera</taxon>
        <taxon>Vespertilionidae</taxon>
        <taxon>Myotis</taxon>
    </lineage>
</organism>
<evidence type="ECO:0000256" key="3">
    <source>
        <dbReference type="ARBA" id="ARBA00023125"/>
    </source>
</evidence>
<evidence type="ECO:0000256" key="1">
    <source>
        <dbReference type="ARBA" id="ARBA00004123"/>
    </source>
</evidence>
<feature type="compositionally biased region" description="Low complexity" evidence="5">
    <location>
        <begin position="76"/>
        <end position="85"/>
    </location>
</feature>
<dbReference type="SMART" id="SM00527">
    <property type="entry name" value="HMG17"/>
    <property type="match status" value="1"/>
</dbReference>
<feature type="compositionally biased region" description="Basic and acidic residues" evidence="5">
    <location>
        <begin position="48"/>
        <end position="65"/>
    </location>
</feature>
<reference evidence="6 7" key="1">
    <citation type="journal article" date="2013" name="Nat. Commun.">
        <title>Genome analysis reveals insights into physiology and longevity of the Brandt's bat Myotis brandtii.</title>
        <authorList>
            <person name="Seim I."/>
            <person name="Fang X."/>
            <person name="Xiong Z."/>
            <person name="Lobanov A.V."/>
            <person name="Huang Z."/>
            <person name="Ma S."/>
            <person name="Feng Y."/>
            <person name="Turanov A.A."/>
            <person name="Zhu Y."/>
            <person name="Lenz T.L."/>
            <person name="Gerashchenko M.V."/>
            <person name="Fan D."/>
            <person name="Hee Yim S."/>
            <person name="Yao X."/>
            <person name="Jordan D."/>
            <person name="Xiong Y."/>
            <person name="Ma Y."/>
            <person name="Lyapunov A.N."/>
            <person name="Chen G."/>
            <person name="Kulakova O.I."/>
            <person name="Sun Y."/>
            <person name="Lee S.G."/>
            <person name="Bronson R.T."/>
            <person name="Moskalev A.A."/>
            <person name="Sunyaev S.R."/>
            <person name="Zhang G."/>
            <person name="Krogh A."/>
            <person name="Wang J."/>
            <person name="Gladyshev V.N."/>
        </authorList>
    </citation>
    <scope>NUCLEOTIDE SEQUENCE [LARGE SCALE GENOMIC DNA]</scope>
</reference>
<dbReference type="EMBL" id="KE161690">
    <property type="protein sequence ID" value="EPQ04940.1"/>
    <property type="molecule type" value="Genomic_DNA"/>
</dbReference>
<protein>
    <submittedName>
        <fullName evidence="6">High mobility group nucleosome-binding domain-containing protein 4</fullName>
    </submittedName>
</protein>
<evidence type="ECO:0000313" key="6">
    <source>
        <dbReference type="EMBL" id="EPQ04940.1"/>
    </source>
</evidence>
<comment type="similarity">
    <text evidence="2">Belongs to the HMGN family.</text>
</comment>